<comment type="subcellular location">
    <subcellularLocation>
        <location evidence="1 7">Cell membrane</location>
        <topology evidence="1 7">Multi-pass membrane protein</topology>
    </subcellularLocation>
</comment>
<keyword evidence="6 7" id="KW-0472">Membrane</keyword>
<dbReference type="InterPro" id="IPR000515">
    <property type="entry name" value="MetI-like"/>
</dbReference>
<organism evidence="9 10">
    <name type="scientific">Pendulispora albinea</name>
    <dbReference type="NCBI Taxonomy" id="2741071"/>
    <lineage>
        <taxon>Bacteria</taxon>
        <taxon>Pseudomonadati</taxon>
        <taxon>Myxococcota</taxon>
        <taxon>Myxococcia</taxon>
        <taxon>Myxococcales</taxon>
        <taxon>Sorangiineae</taxon>
        <taxon>Pendulisporaceae</taxon>
        <taxon>Pendulispora</taxon>
    </lineage>
</organism>
<protein>
    <submittedName>
        <fullName evidence="9">ABC transporter permease</fullName>
    </submittedName>
</protein>
<sequence length="285" mass="30499">MSARVVDEETADLQLDVARRRLATQVAVGNFGLRAGAVSILLALWWAIAAAKIFDPVFVPSPGAVWDRLIETSTVHDGQRGVSGYLLYEHLLTSLRRILIGSVLGVAGGLVLGLLIGLVPVIRTLIAPLITFVRTLPPLAYFSLLIIWFGIDELSKIWLLLIAALPPVAVATADAVSGVHQDYVNAARTLGANRWQVALRIVLPSALPEIMTGVRIAVGVVYTTVVAAETVNGVPGVGGMIRDAQRYNQTDIVVLGLLIIGASGLILDGLLHYAERRLAPWRGKT</sequence>
<proteinExistence type="inferred from homology"/>
<feature type="transmembrane region" description="Helical" evidence="7">
    <location>
        <begin position="31"/>
        <end position="54"/>
    </location>
</feature>
<dbReference type="CDD" id="cd06261">
    <property type="entry name" value="TM_PBP2"/>
    <property type="match status" value="1"/>
</dbReference>
<keyword evidence="10" id="KW-1185">Reference proteome</keyword>
<evidence type="ECO:0000256" key="6">
    <source>
        <dbReference type="ARBA" id="ARBA00023136"/>
    </source>
</evidence>
<dbReference type="Proteomes" id="UP001370348">
    <property type="component" value="Chromosome"/>
</dbReference>
<feature type="transmembrane region" description="Helical" evidence="7">
    <location>
        <begin position="98"/>
        <end position="122"/>
    </location>
</feature>
<dbReference type="Pfam" id="PF00528">
    <property type="entry name" value="BPD_transp_1"/>
    <property type="match status" value="1"/>
</dbReference>
<feature type="transmembrane region" description="Helical" evidence="7">
    <location>
        <begin position="157"/>
        <end position="176"/>
    </location>
</feature>
<feature type="domain" description="ABC transmembrane type-1" evidence="8">
    <location>
        <begin position="91"/>
        <end position="271"/>
    </location>
</feature>
<dbReference type="EMBL" id="CP089984">
    <property type="protein sequence ID" value="WXB16160.1"/>
    <property type="molecule type" value="Genomic_DNA"/>
</dbReference>
<feature type="transmembrane region" description="Helical" evidence="7">
    <location>
        <begin position="129"/>
        <end position="151"/>
    </location>
</feature>
<gene>
    <name evidence="9" type="ORF">LZC94_02545</name>
</gene>
<keyword evidence="4 7" id="KW-0812">Transmembrane</keyword>
<accession>A0ABZ2LZK8</accession>
<dbReference type="PROSITE" id="PS50928">
    <property type="entry name" value="ABC_TM1"/>
    <property type="match status" value="1"/>
</dbReference>
<keyword evidence="2 7" id="KW-0813">Transport</keyword>
<evidence type="ECO:0000256" key="4">
    <source>
        <dbReference type="ARBA" id="ARBA00022692"/>
    </source>
</evidence>
<dbReference type="Gene3D" id="1.10.3720.10">
    <property type="entry name" value="MetI-like"/>
    <property type="match status" value="1"/>
</dbReference>
<name>A0ABZ2LZK8_9BACT</name>
<dbReference type="RefSeq" id="WP_394825789.1">
    <property type="nucleotide sequence ID" value="NZ_CP089984.1"/>
</dbReference>
<evidence type="ECO:0000256" key="7">
    <source>
        <dbReference type="RuleBase" id="RU363032"/>
    </source>
</evidence>
<evidence type="ECO:0000256" key="1">
    <source>
        <dbReference type="ARBA" id="ARBA00004651"/>
    </source>
</evidence>
<evidence type="ECO:0000259" key="8">
    <source>
        <dbReference type="PROSITE" id="PS50928"/>
    </source>
</evidence>
<evidence type="ECO:0000256" key="2">
    <source>
        <dbReference type="ARBA" id="ARBA00022448"/>
    </source>
</evidence>
<keyword evidence="5 7" id="KW-1133">Transmembrane helix</keyword>
<keyword evidence="3" id="KW-1003">Cell membrane</keyword>
<comment type="similarity">
    <text evidence="7">Belongs to the binding-protein-dependent transport system permease family.</text>
</comment>
<evidence type="ECO:0000256" key="5">
    <source>
        <dbReference type="ARBA" id="ARBA00022989"/>
    </source>
</evidence>
<evidence type="ECO:0000313" key="10">
    <source>
        <dbReference type="Proteomes" id="UP001370348"/>
    </source>
</evidence>
<evidence type="ECO:0000313" key="9">
    <source>
        <dbReference type="EMBL" id="WXB16160.1"/>
    </source>
</evidence>
<reference evidence="9 10" key="1">
    <citation type="submission" date="2021-12" db="EMBL/GenBank/DDBJ databases">
        <title>Discovery of the Pendulisporaceae a myxobacterial family with distinct sporulation behavior and unique specialized metabolism.</title>
        <authorList>
            <person name="Garcia R."/>
            <person name="Popoff A."/>
            <person name="Bader C.D."/>
            <person name="Loehr J."/>
            <person name="Walesch S."/>
            <person name="Walt C."/>
            <person name="Boldt J."/>
            <person name="Bunk B."/>
            <person name="Haeckl F.J.F.P.J."/>
            <person name="Gunesch A.P."/>
            <person name="Birkelbach J."/>
            <person name="Nuebel U."/>
            <person name="Pietschmann T."/>
            <person name="Bach T."/>
            <person name="Mueller R."/>
        </authorList>
    </citation>
    <scope>NUCLEOTIDE SEQUENCE [LARGE SCALE GENOMIC DNA]</scope>
    <source>
        <strain evidence="9 10">MSr11954</strain>
    </source>
</reference>
<dbReference type="InterPro" id="IPR035906">
    <property type="entry name" value="MetI-like_sf"/>
</dbReference>
<dbReference type="PANTHER" id="PTHR30151">
    <property type="entry name" value="ALKANE SULFONATE ABC TRANSPORTER-RELATED, MEMBRANE SUBUNIT"/>
    <property type="match status" value="1"/>
</dbReference>
<feature type="transmembrane region" description="Helical" evidence="7">
    <location>
        <begin position="252"/>
        <end position="274"/>
    </location>
</feature>
<dbReference type="SUPFAM" id="SSF161098">
    <property type="entry name" value="MetI-like"/>
    <property type="match status" value="1"/>
</dbReference>
<evidence type="ECO:0000256" key="3">
    <source>
        <dbReference type="ARBA" id="ARBA00022475"/>
    </source>
</evidence>
<dbReference type="PANTHER" id="PTHR30151:SF25">
    <property type="entry name" value="TAURINE TRANSPORT SYSTEM PERMEASE PROTEIN TAUC"/>
    <property type="match status" value="1"/>
</dbReference>